<name>A0A1I4AXQ7_9ACTN</name>
<dbReference type="STRING" id="504800.SAMN04488085_102455"/>
<dbReference type="PANTHER" id="PTHR42736:SF1">
    <property type="entry name" value="PROTEIN-GLUTAMINE GAMMA-GLUTAMYLTRANSFERASE"/>
    <property type="match status" value="1"/>
</dbReference>
<dbReference type="Pfam" id="PF11992">
    <property type="entry name" value="TgpA_N"/>
    <property type="match status" value="1"/>
</dbReference>
<keyword evidence="2" id="KW-1133">Transmembrane helix</keyword>
<evidence type="ECO:0000256" key="1">
    <source>
        <dbReference type="SAM" id="MobiDB-lite"/>
    </source>
</evidence>
<dbReference type="InterPro" id="IPR038765">
    <property type="entry name" value="Papain-like_cys_pep_sf"/>
</dbReference>
<feature type="transmembrane region" description="Helical" evidence="2">
    <location>
        <begin position="17"/>
        <end position="36"/>
    </location>
</feature>
<feature type="transmembrane region" description="Helical" evidence="2">
    <location>
        <begin position="228"/>
        <end position="252"/>
    </location>
</feature>
<dbReference type="InParanoid" id="A0A1I4AXQ7"/>
<protein>
    <submittedName>
        <fullName evidence="4">Transglutaminase-like superfamily protein</fullName>
    </submittedName>
</protein>
<dbReference type="RefSeq" id="WP_091321979.1">
    <property type="nucleotide sequence ID" value="NZ_FOSW01000002.1"/>
</dbReference>
<feature type="region of interest" description="Disordered" evidence="1">
    <location>
        <begin position="589"/>
        <end position="614"/>
    </location>
</feature>
<dbReference type="Proteomes" id="UP000199152">
    <property type="component" value="Unassembled WGS sequence"/>
</dbReference>
<sequence>MTGSPAGATLQDAGTTLAAAVATALGTLALVPVFAGRSWLPPVLAAVAVVAAGGLALRAAGSLLWAGLSGGRPVPALWGGLGVLLVPLGQLALLACLLTALFAPATAFLGWFPTPASLPELASVFTDGSAELREQAPPALPLTGLVALTVLMVGGVAVVVDLITVAGRQPALAGLGLLVLFCVPVSTVTGSIGLLAVAAPAAGLALLLWSDQQRRVGNQPLWGRRSMLAGTLPALRTAVVAVVLGVVVGAVVPTLAEGRVTAGLGPGSGGGSTGTALDPAAALQGQLTLDEPIDLLRVDASVDDPGYLRVVALEVYDAAQGWSLGNLDGEMSVADSDALAPLPGRREGRPVDALITALGHEDRFLPVFLSPLAVTVDDPQQWRFDPGTSTVFGRDTATAGRTYSVVSVEPRPTERELVTAGPLPAGSPVAERFTALPPMDPGVIGLVETLTAGATTPYERVRAIYAHFTDPANGYQYSLSTAPGTSGDDLLDFLRLRRGYCEQYAGAMAALVRVAGVPARVVLGYTPGTVQPDGSRLVTSDDAHAWVEVYFDDLGWVPFDPTPIDADRAVELPWSPRPQDQQVDDRVEAPVAPLPGPTAPAPQPGRVPQGAPAAPLVQEPTDRVRPVLLGTAAVLAVAALGALPAGLRALQRRRRLAEGSAAALWDELSATALDLGVAHDPARTPRQVAAALAGSVVDGSRAGVRHVPAQAAVDAVHLLARAEEVASYARPGGASADPELRAALVTARRGLQRTAPRGARLRAALWPASLVAALRARVLRAARWRPRRGAPLPG</sequence>
<feature type="transmembrane region" description="Helical" evidence="2">
    <location>
        <begin position="142"/>
        <end position="163"/>
    </location>
</feature>
<evidence type="ECO:0000313" key="5">
    <source>
        <dbReference type="Proteomes" id="UP000199152"/>
    </source>
</evidence>
<feature type="transmembrane region" description="Helical" evidence="2">
    <location>
        <begin position="175"/>
        <end position="208"/>
    </location>
</feature>
<dbReference type="InterPro" id="IPR052901">
    <property type="entry name" value="Bact_TGase-like"/>
</dbReference>
<dbReference type="EMBL" id="FOSW01000002">
    <property type="protein sequence ID" value="SFK61348.1"/>
    <property type="molecule type" value="Genomic_DNA"/>
</dbReference>
<keyword evidence="2" id="KW-0812">Transmembrane</keyword>
<evidence type="ECO:0000256" key="2">
    <source>
        <dbReference type="SAM" id="Phobius"/>
    </source>
</evidence>
<feature type="domain" description="Transglutaminase-like" evidence="3">
    <location>
        <begin position="493"/>
        <end position="563"/>
    </location>
</feature>
<gene>
    <name evidence="4" type="ORF">SAMN04488085_102455</name>
</gene>
<dbReference type="SMART" id="SM00460">
    <property type="entry name" value="TGc"/>
    <property type="match status" value="1"/>
</dbReference>
<accession>A0A1I4AXQ7</accession>
<dbReference type="SUPFAM" id="SSF54001">
    <property type="entry name" value="Cysteine proteinases"/>
    <property type="match status" value="1"/>
</dbReference>
<keyword evidence="5" id="KW-1185">Reference proteome</keyword>
<dbReference type="Gene3D" id="3.10.620.30">
    <property type="match status" value="1"/>
</dbReference>
<dbReference type="Pfam" id="PF01841">
    <property type="entry name" value="Transglut_core"/>
    <property type="match status" value="1"/>
</dbReference>
<keyword evidence="2" id="KW-0472">Membrane</keyword>
<feature type="transmembrane region" description="Helical" evidence="2">
    <location>
        <begin position="43"/>
        <end position="68"/>
    </location>
</feature>
<dbReference type="AlphaFoldDB" id="A0A1I4AXQ7"/>
<evidence type="ECO:0000313" key="4">
    <source>
        <dbReference type="EMBL" id="SFK61348.1"/>
    </source>
</evidence>
<dbReference type="OrthoDB" id="9804023at2"/>
<dbReference type="InterPro" id="IPR002931">
    <property type="entry name" value="Transglutaminase-like"/>
</dbReference>
<dbReference type="InterPro" id="IPR021878">
    <property type="entry name" value="TgpA_N"/>
</dbReference>
<dbReference type="PANTHER" id="PTHR42736">
    <property type="entry name" value="PROTEIN-GLUTAMINE GAMMA-GLUTAMYLTRANSFERASE"/>
    <property type="match status" value="1"/>
</dbReference>
<evidence type="ECO:0000259" key="3">
    <source>
        <dbReference type="SMART" id="SM00460"/>
    </source>
</evidence>
<organism evidence="4 5">
    <name type="scientific">Geodermatophilus ruber</name>
    <dbReference type="NCBI Taxonomy" id="504800"/>
    <lineage>
        <taxon>Bacteria</taxon>
        <taxon>Bacillati</taxon>
        <taxon>Actinomycetota</taxon>
        <taxon>Actinomycetes</taxon>
        <taxon>Geodermatophilales</taxon>
        <taxon>Geodermatophilaceae</taxon>
        <taxon>Geodermatophilus</taxon>
    </lineage>
</organism>
<proteinExistence type="predicted"/>
<feature type="compositionally biased region" description="Pro residues" evidence="1">
    <location>
        <begin position="592"/>
        <end position="605"/>
    </location>
</feature>
<reference evidence="4 5" key="1">
    <citation type="submission" date="2016-10" db="EMBL/GenBank/DDBJ databases">
        <authorList>
            <person name="de Groot N.N."/>
        </authorList>
    </citation>
    <scope>NUCLEOTIDE SEQUENCE [LARGE SCALE GENOMIC DNA]</scope>
    <source>
        <strain evidence="4 5">DSM 45317</strain>
    </source>
</reference>